<evidence type="ECO:0000256" key="2">
    <source>
        <dbReference type="ARBA" id="ARBA00023157"/>
    </source>
</evidence>
<reference evidence="6" key="1">
    <citation type="journal article" date="2022" name="bioRxiv">
        <title>Sequencing and chromosome-scale assembly of the giantPleurodeles waltlgenome.</title>
        <authorList>
            <person name="Brown T."/>
            <person name="Elewa A."/>
            <person name="Iarovenko S."/>
            <person name="Subramanian E."/>
            <person name="Araus A.J."/>
            <person name="Petzold A."/>
            <person name="Susuki M."/>
            <person name="Suzuki K.-i.T."/>
            <person name="Hayashi T."/>
            <person name="Toyoda A."/>
            <person name="Oliveira C."/>
            <person name="Osipova E."/>
            <person name="Leigh N.D."/>
            <person name="Simon A."/>
            <person name="Yun M.H."/>
        </authorList>
    </citation>
    <scope>NUCLEOTIDE SEQUENCE</scope>
    <source>
        <strain evidence="6">20211129_DDA</strain>
        <tissue evidence="6">Liver</tissue>
    </source>
</reference>
<organism evidence="6 7">
    <name type="scientific">Pleurodeles waltl</name>
    <name type="common">Iberian ribbed newt</name>
    <dbReference type="NCBI Taxonomy" id="8319"/>
    <lineage>
        <taxon>Eukaryota</taxon>
        <taxon>Metazoa</taxon>
        <taxon>Chordata</taxon>
        <taxon>Craniata</taxon>
        <taxon>Vertebrata</taxon>
        <taxon>Euteleostomi</taxon>
        <taxon>Amphibia</taxon>
        <taxon>Batrachia</taxon>
        <taxon>Caudata</taxon>
        <taxon>Salamandroidea</taxon>
        <taxon>Salamandridae</taxon>
        <taxon>Pleurodelinae</taxon>
        <taxon>Pleurodeles</taxon>
    </lineage>
</organism>
<name>A0AAV7NS12_PLEWA</name>
<keyword evidence="5" id="KW-1133">Transmembrane helix</keyword>
<keyword evidence="5" id="KW-0812">Transmembrane</keyword>
<keyword evidence="5" id="KW-0472">Membrane</keyword>
<gene>
    <name evidence="6" type="ORF">NDU88_006869</name>
</gene>
<dbReference type="GO" id="GO:0006821">
    <property type="term" value="P:chloride transport"/>
    <property type="evidence" value="ECO:0007669"/>
    <property type="project" value="InterPro"/>
</dbReference>
<dbReference type="Proteomes" id="UP001066276">
    <property type="component" value="Chromosome 8"/>
</dbReference>
<dbReference type="EMBL" id="JANPWB010000012">
    <property type="protein sequence ID" value="KAJ1118681.1"/>
    <property type="molecule type" value="Genomic_DNA"/>
</dbReference>
<dbReference type="GO" id="GO:0097060">
    <property type="term" value="C:synaptic membrane"/>
    <property type="evidence" value="ECO:0007669"/>
    <property type="project" value="UniProtKB-SubCell"/>
</dbReference>
<comment type="caution">
    <text evidence="6">The sequence shown here is derived from an EMBL/GenBank/DDBJ whole genome shotgun (WGS) entry which is preliminary data.</text>
</comment>
<evidence type="ECO:0000256" key="4">
    <source>
        <dbReference type="ARBA" id="ARBA00034099"/>
    </source>
</evidence>
<evidence type="ECO:0000313" key="7">
    <source>
        <dbReference type="Proteomes" id="UP001066276"/>
    </source>
</evidence>
<sequence>MLWSWGRRLLSVRKAQFPRHGPGIITKKRETLSDFFGCIYWHFRAPPPALCLIISALIMSAKLLFAFFLLSVLKACSRKIEEDEYEDLTFNQKWVLAPKTQDTDATLILNKLLREYDKKLRPDIGSEFLYVLFDKIRPRL</sequence>
<keyword evidence="2" id="KW-1015">Disulfide bond</keyword>
<evidence type="ECO:0000256" key="3">
    <source>
        <dbReference type="ARBA" id="ARBA00023180"/>
    </source>
</evidence>
<protein>
    <submittedName>
        <fullName evidence="6">Uncharacterized protein</fullName>
    </submittedName>
</protein>
<feature type="transmembrane region" description="Helical" evidence="5">
    <location>
        <begin position="52"/>
        <end position="73"/>
    </location>
</feature>
<keyword evidence="3" id="KW-0325">Glycoprotein</keyword>
<comment type="subcellular location">
    <subcellularLocation>
        <location evidence="4">Synaptic cell membrane</location>
        <topology evidence="4">Multi-pass membrane protein</topology>
    </subcellularLocation>
</comment>
<keyword evidence="7" id="KW-1185">Reference proteome</keyword>
<keyword evidence="1" id="KW-0770">Synapse</keyword>
<dbReference type="InterPro" id="IPR005437">
    <property type="entry name" value="GABRG-1/4"/>
</dbReference>
<evidence type="ECO:0000256" key="5">
    <source>
        <dbReference type="SAM" id="Phobius"/>
    </source>
</evidence>
<accession>A0AAV7NS12</accession>
<evidence type="ECO:0000313" key="6">
    <source>
        <dbReference type="EMBL" id="KAJ1118681.1"/>
    </source>
</evidence>
<evidence type="ECO:0000256" key="1">
    <source>
        <dbReference type="ARBA" id="ARBA00023018"/>
    </source>
</evidence>
<proteinExistence type="predicted"/>
<dbReference type="AlphaFoldDB" id="A0AAV7NS12"/>
<dbReference type="GO" id="GO:0004890">
    <property type="term" value="F:GABA-A receptor activity"/>
    <property type="evidence" value="ECO:0007669"/>
    <property type="project" value="InterPro"/>
</dbReference>
<dbReference type="GO" id="GO:0007214">
    <property type="term" value="P:gamma-aminobutyric acid signaling pathway"/>
    <property type="evidence" value="ECO:0007669"/>
    <property type="project" value="InterPro"/>
</dbReference>
<dbReference type="PRINTS" id="PR01620">
    <property type="entry name" value="GABAARGAMMA"/>
</dbReference>